<organism evidence="1 2">
    <name type="scientific">Thiobacter aerophilum</name>
    <dbReference type="NCBI Taxonomy" id="3121275"/>
    <lineage>
        <taxon>Bacteria</taxon>
        <taxon>Pseudomonadati</taxon>
        <taxon>Pseudomonadota</taxon>
        <taxon>Betaproteobacteria</taxon>
        <taxon>Burkholderiales</taxon>
        <taxon>Thiobacteraceae</taxon>
        <taxon>Thiobacter</taxon>
    </lineage>
</organism>
<proteinExistence type="predicted"/>
<keyword evidence="2" id="KW-1185">Reference proteome</keyword>
<reference evidence="1 2" key="1">
    <citation type="submission" date="2024-02" db="EMBL/GenBank/DDBJ databases">
        <title>New thermophilic sulfur-oxidizing bacteria from a hot springs of the Uzon caldera (Kamchatka, Russia).</title>
        <authorList>
            <person name="Dukat A.M."/>
            <person name="Elcheninov A.G."/>
            <person name="Frolov E.N."/>
        </authorList>
    </citation>
    <scope>NUCLEOTIDE SEQUENCE [LARGE SCALE GENOMIC DNA]</scope>
    <source>
        <strain evidence="1 2">AK1</strain>
    </source>
</reference>
<accession>A0ABV0EGS0</accession>
<evidence type="ECO:0000313" key="1">
    <source>
        <dbReference type="EMBL" id="MEO1766888.1"/>
    </source>
</evidence>
<name>A0ABV0EGS0_9BURK</name>
<comment type="caution">
    <text evidence="1">The sequence shown here is derived from an EMBL/GenBank/DDBJ whole genome shotgun (WGS) entry which is preliminary data.</text>
</comment>
<evidence type="ECO:0008006" key="3">
    <source>
        <dbReference type="Google" id="ProtNLM"/>
    </source>
</evidence>
<dbReference type="EMBL" id="JBAJEX010000004">
    <property type="protein sequence ID" value="MEO1766888.1"/>
    <property type="molecule type" value="Genomic_DNA"/>
</dbReference>
<dbReference type="RefSeq" id="WP_347307998.1">
    <property type="nucleotide sequence ID" value="NZ_JBAJEX010000004.1"/>
</dbReference>
<dbReference type="Proteomes" id="UP001482231">
    <property type="component" value="Unassembled WGS sequence"/>
</dbReference>
<protein>
    <recommendedName>
        <fullName evidence="3">DUF2199 domain-containing protein</fullName>
    </recommendedName>
</protein>
<evidence type="ECO:0000313" key="2">
    <source>
        <dbReference type="Proteomes" id="UP001482231"/>
    </source>
</evidence>
<sequence>MNTPISQELPTPGNPLQLTGSETLVCPCGCGRPYVVSGGSIHYGEQREVEFEPAFVSHSETDRHLWLALITGPWRDDDAGECWVFVHGLPQENGVAGRIEDVAASPWGGLPLGGRAIPREEVLANPAARDWVLERFNEVMQYHPDVAPFIYREEQS</sequence>
<gene>
    <name evidence="1" type="ORF">V6E02_06655</name>
</gene>